<gene>
    <name evidence="3" type="ORF">J437_LFUL009122</name>
</gene>
<dbReference type="SUPFAM" id="SSF81383">
    <property type="entry name" value="F-box domain"/>
    <property type="match status" value="1"/>
</dbReference>
<protein>
    <submittedName>
        <fullName evidence="3">Uncharacterized protein</fullName>
    </submittedName>
</protein>
<proteinExistence type="predicted"/>
<feature type="domain" description="FIST C-domain" evidence="1">
    <location>
        <begin position="280"/>
        <end position="330"/>
    </location>
</feature>
<evidence type="ECO:0000259" key="1">
    <source>
        <dbReference type="Pfam" id="PF10442"/>
    </source>
</evidence>
<organism evidence="3 4">
    <name type="scientific">Ladona fulva</name>
    <name type="common">Scarce chaser dragonfly</name>
    <name type="synonym">Libellula fulva</name>
    <dbReference type="NCBI Taxonomy" id="123851"/>
    <lineage>
        <taxon>Eukaryota</taxon>
        <taxon>Metazoa</taxon>
        <taxon>Ecdysozoa</taxon>
        <taxon>Arthropoda</taxon>
        <taxon>Hexapoda</taxon>
        <taxon>Insecta</taxon>
        <taxon>Pterygota</taxon>
        <taxon>Palaeoptera</taxon>
        <taxon>Odonata</taxon>
        <taxon>Epiprocta</taxon>
        <taxon>Anisoptera</taxon>
        <taxon>Libelluloidea</taxon>
        <taxon>Libellulidae</taxon>
        <taxon>Ladona</taxon>
    </lineage>
</organism>
<evidence type="ECO:0000313" key="4">
    <source>
        <dbReference type="Proteomes" id="UP000792457"/>
    </source>
</evidence>
<accession>A0A8K0K7L7</accession>
<dbReference type="AlphaFoldDB" id="A0A8K0K7L7"/>
<feature type="domain" description="F-box" evidence="2">
    <location>
        <begin position="25"/>
        <end position="53"/>
    </location>
</feature>
<reference evidence="3" key="2">
    <citation type="submission" date="2017-10" db="EMBL/GenBank/DDBJ databases">
        <title>Ladona fulva Genome sequencing and assembly.</title>
        <authorList>
            <person name="Murali S."/>
            <person name="Richards S."/>
            <person name="Bandaranaike D."/>
            <person name="Bellair M."/>
            <person name="Blankenburg K."/>
            <person name="Chao H."/>
            <person name="Dinh H."/>
            <person name="Doddapaneni H."/>
            <person name="Dugan-Rocha S."/>
            <person name="Elkadiri S."/>
            <person name="Gnanaolivu R."/>
            <person name="Hernandez B."/>
            <person name="Skinner E."/>
            <person name="Javaid M."/>
            <person name="Lee S."/>
            <person name="Li M."/>
            <person name="Ming W."/>
            <person name="Munidasa M."/>
            <person name="Muniz J."/>
            <person name="Nguyen L."/>
            <person name="Hughes D."/>
            <person name="Osuji N."/>
            <person name="Pu L.-L."/>
            <person name="Puazo M."/>
            <person name="Qu C."/>
            <person name="Quiroz J."/>
            <person name="Raj R."/>
            <person name="Weissenberger G."/>
            <person name="Xin Y."/>
            <person name="Zou X."/>
            <person name="Han Y."/>
            <person name="Worley K."/>
            <person name="Muzny D."/>
            <person name="Gibbs R."/>
        </authorList>
    </citation>
    <scope>NUCLEOTIDE SEQUENCE</scope>
    <source>
        <strain evidence="3">Sampled in the wild</strain>
    </source>
</reference>
<dbReference type="Proteomes" id="UP000792457">
    <property type="component" value="Unassembled WGS sequence"/>
</dbReference>
<evidence type="ECO:0000313" key="3">
    <source>
        <dbReference type="EMBL" id="KAG8229847.1"/>
    </source>
</evidence>
<dbReference type="Pfam" id="PF10442">
    <property type="entry name" value="FIST_C"/>
    <property type="match status" value="1"/>
</dbReference>
<dbReference type="Pfam" id="PF12937">
    <property type="entry name" value="F-box-like"/>
    <property type="match status" value="1"/>
</dbReference>
<dbReference type="OrthoDB" id="199913at2759"/>
<dbReference type="EMBL" id="KZ308449">
    <property type="protein sequence ID" value="KAG8229847.1"/>
    <property type="molecule type" value="Genomic_DNA"/>
</dbReference>
<comment type="caution">
    <text evidence="3">The sequence shown here is derived from an EMBL/GenBank/DDBJ whole genome shotgun (WGS) entry which is preliminary data.</text>
</comment>
<dbReference type="PANTHER" id="PTHR14939:SF5">
    <property type="entry name" value="F-BOX ONLY PROTEIN 22"/>
    <property type="match status" value="1"/>
</dbReference>
<reference evidence="3" key="1">
    <citation type="submission" date="2013-04" db="EMBL/GenBank/DDBJ databases">
        <authorList>
            <person name="Qu J."/>
            <person name="Murali S.C."/>
            <person name="Bandaranaike D."/>
            <person name="Bellair M."/>
            <person name="Blankenburg K."/>
            <person name="Chao H."/>
            <person name="Dinh H."/>
            <person name="Doddapaneni H."/>
            <person name="Downs B."/>
            <person name="Dugan-Rocha S."/>
            <person name="Elkadiri S."/>
            <person name="Gnanaolivu R.D."/>
            <person name="Hernandez B."/>
            <person name="Javaid M."/>
            <person name="Jayaseelan J.C."/>
            <person name="Lee S."/>
            <person name="Li M."/>
            <person name="Ming W."/>
            <person name="Munidasa M."/>
            <person name="Muniz J."/>
            <person name="Nguyen L."/>
            <person name="Ongeri F."/>
            <person name="Osuji N."/>
            <person name="Pu L.-L."/>
            <person name="Puazo M."/>
            <person name="Qu C."/>
            <person name="Quiroz J."/>
            <person name="Raj R."/>
            <person name="Weissenberger G."/>
            <person name="Xin Y."/>
            <person name="Zou X."/>
            <person name="Han Y."/>
            <person name="Richards S."/>
            <person name="Worley K."/>
            <person name="Muzny D."/>
            <person name="Gibbs R."/>
        </authorList>
    </citation>
    <scope>NUCLEOTIDE SEQUENCE</scope>
    <source>
        <strain evidence="3">Sampled in the wild</strain>
    </source>
</reference>
<keyword evidence="4" id="KW-1185">Reference proteome</keyword>
<dbReference type="InterPro" id="IPR001810">
    <property type="entry name" value="F-box_dom"/>
</dbReference>
<dbReference type="Gene3D" id="1.20.1280.50">
    <property type="match status" value="1"/>
</dbReference>
<dbReference type="InterPro" id="IPR019494">
    <property type="entry name" value="FIST_C"/>
</dbReference>
<dbReference type="GO" id="GO:0000209">
    <property type="term" value="P:protein polyubiquitination"/>
    <property type="evidence" value="ECO:0007669"/>
    <property type="project" value="TreeGrafter"/>
</dbReference>
<dbReference type="InterPro" id="IPR036047">
    <property type="entry name" value="F-box-like_dom_sf"/>
</dbReference>
<name>A0A8K0K7L7_LADFU</name>
<sequence>MEDPIEPENSTVKQNAFLLSMQFGVLKQILSYLPARDLGRAALVCHAWNSVCRILRRERQCIHWFECHASKAGRGIRGTSRIQKTQLNEEFGMVYTMQHLVSMLPSTCVAMGLEVYGTIGTPRSLGPTIQLENLPALSALLIPNITGVKVRTFSVTTDQQRLCQLIHMKQKLLSDSELEEITGIPPGEEVSCLILLSSCAMENESLIDLIIRTLQDRMEGKIAVGGGFGEKYLQHPPSDGPELMGLTFSGKNVKAVSAIIRRSVTKLASIDQVMWKLRSCQVPSENCFAFMFSCMGRYSGRGRKSIESSLFRNHFPSIPLIGFFGSGEIGTDYLPRCDMAGTSSVALDFRELCGPSSKRNKNTVRLHWGGGGSVWEELIRHLNLVSKNFDKLNKYNDRRKLINKLHKRNSIEFY</sequence>
<dbReference type="PANTHER" id="PTHR14939">
    <property type="entry name" value="F-BOX ONLY PROTEIN 22"/>
    <property type="match status" value="1"/>
</dbReference>
<evidence type="ECO:0000259" key="2">
    <source>
        <dbReference type="Pfam" id="PF12937"/>
    </source>
</evidence>
<dbReference type="GO" id="GO:0032436">
    <property type="term" value="P:positive regulation of proteasomal ubiquitin-dependent protein catabolic process"/>
    <property type="evidence" value="ECO:0007669"/>
    <property type="project" value="TreeGrafter"/>
</dbReference>